<dbReference type="GO" id="GO:0006511">
    <property type="term" value="P:ubiquitin-dependent protein catabolic process"/>
    <property type="evidence" value="ECO:0007669"/>
    <property type="project" value="TreeGrafter"/>
</dbReference>
<evidence type="ECO:0000259" key="6">
    <source>
        <dbReference type="PROSITE" id="PS50089"/>
    </source>
</evidence>
<accession>A0A830C0Z1</accession>
<dbReference type="SMART" id="SM00184">
    <property type="entry name" value="RING"/>
    <property type="match status" value="1"/>
</dbReference>
<dbReference type="AlphaFoldDB" id="A0A830C0Z1"/>
<gene>
    <name evidence="7" type="ORF">PHJA_000938800</name>
</gene>
<dbReference type="Pfam" id="PF13639">
    <property type="entry name" value="zf-RING_2"/>
    <property type="match status" value="1"/>
</dbReference>
<keyword evidence="5" id="KW-0472">Membrane</keyword>
<evidence type="ECO:0000256" key="4">
    <source>
        <dbReference type="PROSITE-ProRule" id="PRU00175"/>
    </source>
</evidence>
<keyword evidence="3" id="KW-0862">Zinc</keyword>
<organism evidence="7 8">
    <name type="scientific">Phtheirospermum japonicum</name>
    <dbReference type="NCBI Taxonomy" id="374723"/>
    <lineage>
        <taxon>Eukaryota</taxon>
        <taxon>Viridiplantae</taxon>
        <taxon>Streptophyta</taxon>
        <taxon>Embryophyta</taxon>
        <taxon>Tracheophyta</taxon>
        <taxon>Spermatophyta</taxon>
        <taxon>Magnoliopsida</taxon>
        <taxon>eudicotyledons</taxon>
        <taxon>Gunneridae</taxon>
        <taxon>Pentapetalae</taxon>
        <taxon>asterids</taxon>
        <taxon>lamiids</taxon>
        <taxon>Lamiales</taxon>
        <taxon>Orobanchaceae</taxon>
        <taxon>Orobanchaceae incertae sedis</taxon>
        <taxon>Phtheirospermum</taxon>
    </lineage>
</organism>
<dbReference type="PANTHER" id="PTHR45931">
    <property type="entry name" value="SI:CH211-59O9.10"/>
    <property type="match status" value="1"/>
</dbReference>
<evidence type="ECO:0000256" key="2">
    <source>
        <dbReference type="ARBA" id="ARBA00022771"/>
    </source>
</evidence>
<dbReference type="SUPFAM" id="SSF57850">
    <property type="entry name" value="RING/U-box"/>
    <property type="match status" value="1"/>
</dbReference>
<feature type="domain" description="RING-type" evidence="6">
    <location>
        <begin position="3"/>
        <end position="44"/>
    </location>
</feature>
<dbReference type="OrthoDB" id="21204at2759"/>
<dbReference type="Proteomes" id="UP000653305">
    <property type="component" value="Unassembled WGS sequence"/>
</dbReference>
<dbReference type="Gene3D" id="3.30.40.10">
    <property type="entry name" value="Zinc/RING finger domain, C3HC4 (zinc finger)"/>
    <property type="match status" value="1"/>
</dbReference>
<keyword evidence="1" id="KW-0479">Metal-binding</keyword>
<dbReference type="GO" id="GO:0008270">
    <property type="term" value="F:zinc ion binding"/>
    <property type="evidence" value="ECO:0007669"/>
    <property type="project" value="UniProtKB-KW"/>
</dbReference>
<dbReference type="InterPro" id="IPR001841">
    <property type="entry name" value="Znf_RING"/>
</dbReference>
<keyword evidence="8" id="KW-1185">Reference proteome</keyword>
<keyword evidence="5" id="KW-1133">Transmembrane helix</keyword>
<feature type="transmembrane region" description="Helical" evidence="5">
    <location>
        <begin position="112"/>
        <end position="131"/>
    </location>
</feature>
<dbReference type="EMBL" id="BMAC01000158">
    <property type="protein sequence ID" value="GFP87951.1"/>
    <property type="molecule type" value="Genomic_DNA"/>
</dbReference>
<name>A0A830C0Z1_9LAMI</name>
<dbReference type="GO" id="GO:0061630">
    <property type="term" value="F:ubiquitin protein ligase activity"/>
    <property type="evidence" value="ECO:0007669"/>
    <property type="project" value="TreeGrafter"/>
</dbReference>
<proteinExistence type="predicted"/>
<evidence type="ECO:0000313" key="7">
    <source>
        <dbReference type="EMBL" id="GFP87951.1"/>
    </source>
</evidence>
<evidence type="ECO:0000256" key="3">
    <source>
        <dbReference type="ARBA" id="ARBA00022833"/>
    </source>
</evidence>
<protein>
    <submittedName>
        <fullName evidence="7">E3 ubiquitin-protein ligase ring1</fullName>
    </submittedName>
</protein>
<evidence type="ECO:0000256" key="1">
    <source>
        <dbReference type="ARBA" id="ARBA00022723"/>
    </source>
</evidence>
<reference evidence="7" key="1">
    <citation type="submission" date="2020-07" db="EMBL/GenBank/DDBJ databases">
        <title>Ethylene signaling mediates host invasion by parasitic plants.</title>
        <authorList>
            <person name="Yoshida S."/>
        </authorList>
    </citation>
    <scope>NUCLEOTIDE SEQUENCE</scope>
    <source>
        <strain evidence="7">Okayama</strain>
    </source>
</reference>
<keyword evidence="5" id="KW-0812">Transmembrane</keyword>
<evidence type="ECO:0000256" key="5">
    <source>
        <dbReference type="SAM" id="Phobius"/>
    </source>
</evidence>
<sequence>MACAVCKDSFIVGTVVNRLPCFHRFHPSCILPWLSTRNTCPLCRHEVPTDDVDYEARKSNRGGGYETRPHDVDYEYDNVVDEPSRFERDREQGEVLANEDSAGNNGVRRNRWLFLAAPIVGIVGITLMFCFGNPLRDRKFRSGRVSHRRENSSSQRRWWSFF</sequence>
<keyword evidence="2 4" id="KW-0863">Zinc-finger</keyword>
<evidence type="ECO:0000313" key="8">
    <source>
        <dbReference type="Proteomes" id="UP000653305"/>
    </source>
</evidence>
<dbReference type="GO" id="GO:0005634">
    <property type="term" value="C:nucleus"/>
    <property type="evidence" value="ECO:0007669"/>
    <property type="project" value="TreeGrafter"/>
</dbReference>
<dbReference type="InterPro" id="IPR051834">
    <property type="entry name" value="RING_finger_E3_ligase"/>
</dbReference>
<dbReference type="InterPro" id="IPR013083">
    <property type="entry name" value="Znf_RING/FYVE/PHD"/>
</dbReference>
<dbReference type="PROSITE" id="PS50089">
    <property type="entry name" value="ZF_RING_2"/>
    <property type="match status" value="1"/>
</dbReference>
<comment type="caution">
    <text evidence="7">The sequence shown here is derived from an EMBL/GenBank/DDBJ whole genome shotgun (WGS) entry which is preliminary data.</text>
</comment>
<dbReference type="PANTHER" id="PTHR45931:SF16">
    <property type="entry name" value="RING_U-BOX SUPERFAMILY PROTEIN"/>
    <property type="match status" value="1"/>
</dbReference>